<comment type="caution">
    <text evidence="2">The sequence shown here is derived from an EMBL/GenBank/DDBJ whole genome shotgun (WGS) entry which is preliminary data.</text>
</comment>
<keyword evidence="1" id="KW-0812">Transmembrane</keyword>
<keyword evidence="1" id="KW-1133">Transmembrane helix</keyword>
<gene>
    <name evidence="2" type="ORF">QBC32DRAFT_350712</name>
</gene>
<dbReference type="Proteomes" id="UP001303222">
    <property type="component" value="Unassembled WGS sequence"/>
</dbReference>
<evidence type="ECO:0000256" key="1">
    <source>
        <dbReference type="SAM" id="Phobius"/>
    </source>
</evidence>
<feature type="transmembrane region" description="Helical" evidence="1">
    <location>
        <begin position="6"/>
        <end position="31"/>
    </location>
</feature>
<evidence type="ECO:0000313" key="2">
    <source>
        <dbReference type="EMBL" id="KAK3948771.1"/>
    </source>
</evidence>
<name>A0AAN6SDA7_9PEZI</name>
<protein>
    <submittedName>
        <fullName evidence="2">Uncharacterized protein</fullName>
    </submittedName>
</protein>
<organism evidence="2 3">
    <name type="scientific">Pseudoneurospora amorphoporcata</name>
    <dbReference type="NCBI Taxonomy" id="241081"/>
    <lineage>
        <taxon>Eukaryota</taxon>
        <taxon>Fungi</taxon>
        <taxon>Dikarya</taxon>
        <taxon>Ascomycota</taxon>
        <taxon>Pezizomycotina</taxon>
        <taxon>Sordariomycetes</taxon>
        <taxon>Sordariomycetidae</taxon>
        <taxon>Sordariales</taxon>
        <taxon>Sordariaceae</taxon>
        <taxon>Pseudoneurospora</taxon>
    </lineage>
</organism>
<keyword evidence="1" id="KW-0472">Membrane</keyword>
<keyword evidence="3" id="KW-1185">Reference proteome</keyword>
<sequence>MWNFLNAFIYLPFGVVLHPCALLLVWLAVVASGEIRIVSRLGSSCGISSASSALPRFGSLAGSVGRSSGKQC</sequence>
<reference evidence="2" key="2">
    <citation type="submission" date="2023-06" db="EMBL/GenBank/DDBJ databases">
        <authorList>
            <consortium name="Lawrence Berkeley National Laboratory"/>
            <person name="Mondo S.J."/>
            <person name="Hensen N."/>
            <person name="Bonometti L."/>
            <person name="Westerberg I."/>
            <person name="Brannstrom I.O."/>
            <person name="Guillou S."/>
            <person name="Cros-Aarteil S."/>
            <person name="Calhoun S."/>
            <person name="Haridas S."/>
            <person name="Kuo A."/>
            <person name="Pangilinan J."/>
            <person name="Riley R."/>
            <person name="Labutti K."/>
            <person name="Andreopoulos B."/>
            <person name="Lipzen A."/>
            <person name="Chen C."/>
            <person name="Yanf M."/>
            <person name="Daum C."/>
            <person name="Ng V."/>
            <person name="Clum A."/>
            <person name="Steindorff A."/>
            <person name="Ohm R."/>
            <person name="Martin F."/>
            <person name="Silar P."/>
            <person name="Natvig D."/>
            <person name="Lalanne C."/>
            <person name="Gautier V."/>
            <person name="Ament-Velasquez S.L."/>
            <person name="Kruys A."/>
            <person name="Hutchinson M.I."/>
            <person name="Powell A.J."/>
            <person name="Barry K."/>
            <person name="Miller A.N."/>
            <person name="Grigoriev I.V."/>
            <person name="Debuchy R."/>
            <person name="Gladieux P."/>
            <person name="Thoren M.H."/>
            <person name="Johannesson H."/>
        </authorList>
    </citation>
    <scope>NUCLEOTIDE SEQUENCE</scope>
    <source>
        <strain evidence="2">CBS 626.80</strain>
    </source>
</reference>
<reference evidence="2" key="1">
    <citation type="journal article" date="2023" name="Mol. Phylogenet. Evol.">
        <title>Genome-scale phylogeny and comparative genomics of the fungal order Sordariales.</title>
        <authorList>
            <person name="Hensen N."/>
            <person name="Bonometti L."/>
            <person name="Westerberg I."/>
            <person name="Brannstrom I.O."/>
            <person name="Guillou S."/>
            <person name="Cros-Aarteil S."/>
            <person name="Calhoun S."/>
            <person name="Haridas S."/>
            <person name="Kuo A."/>
            <person name="Mondo S."/>
            <person name="Pangilinan J."/>
            <person name="Riley R."/>
            <person name="LaButti K."/>
            <person name="Andreopoulos B."/>
            <person name="Lipzen A."/>
            <person name="Chen C."/>
            <person name="Yan M."/>
            <person name="Daum C."/>
            <person name="Ng V."/>
            <person name="Clum A."/>
            <person name="Steindorff A."/>
            <person name="Ohm R.A."/>
            <person name="Martin F."/>
            <person name="Silar P."/>
            <person name="Natvig D.O."/>
            <person name="Lalanne C."/>
            <person name="Gautier V."/>
            <person name="Ament-Velasquez S.L."/>
            <person name="Kruys A."/>
            <person name="Hutchinson M.I."/>
            <person name="Powell A.J."/>
            <person name="Barry K."/>
            <person name="Miller A.N."/>
            <person name="Grigoriev I.V."/>
            <person name="Debuchy R."/>
            <person name="Gladieux P."/>
            <person name="Hiltunen Thoren M."/>
            <person name="Johannesson H."/>
        </authorList>
    </citation>
    <scope>NUCLEOTIDE SEQUENCE</scope>
    <source>
        <strain evidence="2">CBS 626.80</strain>
    </source>
</reference>
<proteinExistence type="predicted"/>
<evidence type="ECO:0000313" key="3">
    <source>
        <dbReference type="Proteomes" id="UP001303222"/>
    </source>
</evidence>
<dbReference type="EMBL" id="MU859245">
    <property type="protein sequence ID" value="KAK3948771.1"/>
    <property type="molecule type" value="Genomic_DNA"/>
</dbReference>
<accession>A0AAN6SDA7</accession>
<dbReference type="AlphaFoldDB" id="A0AAN6SDA7"/>